<accession>A0ABP7QS82</accession>
<dbReference type="NCBIfam" id="TIGR04131">
    <property type="entry name" value="Bac_Flav_CTERM"/>
    <property type="match status" value="1"/>
</dbReference>
<dbReference type="InterPro" id="IPR041286">
    <property type="entry name" value="MBG_2"/>
</dbReference>
<feature type="domain" description="MBG" evidence="2">
    <location>
        <begin position="1460"/>
        <end position="1534"/>
    </location>
</feature>
<reference evidence="5" key="1">
    <citation type="journal article" date="2019" name="Int. J. Syst. Evol. Microbiol.">
        <title>The Global Catalogue of Microorganisms (GCM) 10K type strain sequencing project: providing services to taxonomists for standard genome sequencing and annotation.</title>
        <authorList>
            <consortium name="The Broad Institute Genomics Platform"/>
            <consortium name="The Broad Institute Genome Sequencing Center for Infectious Disease"/>
            <person name="Wu L."/>
            <person name="Ma J."/>
        </authorList>
    </citation>
    <scope>NUCLEOTIDE SEQUENCE [LARGE SCALE GENOMIC DNA]</scope>
    <source>
        <strain evidence="5">JCM 16601</strain>
    </source>
</reference>
<dbReference type="Pfam" id="PF13585">
    <property type="entry name" value="CHU_C"/>
    <property type="match status" value="1"/>
</dbReference>
<evidence type="ECO:0000259" key="2">
    <source>
        <dbReference type="Pfam" id="PF18676"/>
    </source>
</evidence>
<feature type="domain" description="MBG" evidence="2">
    <location>
        <begin position="1370"/>
        <end position="1452"/>
    </location>
</feature>
<gene>
    <name evidence="4" type="ORF">GCM10022210_44510</name>
</gene>
<name>A0ABP7QS82_9SPHI</name>
<dbReference type="Pfam" id="PF18676">
    <property type="entry name" value="MBG_2"/>
    <property type="match status" value="2"/>
</dbReference>
<protein>
    <submittedName>
        <fullName evidence="4">Uncharacterized protein</fullName>
    </submittedName>
</protein>
<feature type="domain" description="YNCE-like beta-propeller" evidence="3">
    <location>
        <begin position="410"/>
        <end position="493"/>
    </location>
</feature>
<keyword evidence="5" id="KW-1185">Reference proteome</keyword>
<dbReference type="SMART" id="SM00320">
    <property type="entry name" value="WD40"/>
    <property type="match status" value="5"/>
</dbReference>
<dbReference type="InterPro" id="IPR015943">
    <property type="entry name" value="WD40/YVTN_repeat-like_dom_sf"/>
</dbReference>
<dbReference type="InterPro" id="IPR048433">
    <property type="entry name" value="YNCE-like_beta-prop"/>
</dbReference>
<organism evidence="4 5">
    <name type="scientific">Mucilaginibacter dorajii</name>
    <dbReference type="NCBI Taxonomy" id="692994"/>
    <lineage>
        <taxon>Bacteria</taxon>
        <taxon>Pseudomonadati</taxon>
        <taxon>Bacteroidota</taxon>
        <taxon>Sphingobacteriia</taxon>
        <taxon>Sphingobacteriales</taxon>
        <taxon>Sphingobacteriaceae</taxon>
        <taxon>Mucilaginibacter</taxon>
    </lineage>
</organism>
<feature type="domain" description="YNCE-like beta-propeller" evidence="3">
    <location>
        <begin position="824"/>
        <end position="938"/>
    </location>
</feature>
<dbReference type="InterPro" id="IPR011048">
    <property type="entry name" value="Haem_d1_sf"/>
</dbReference>
<dbReference type="InterPro" id="IPR011045">
    <property type="entry name" value="N2O_reductase_N"/>
</dbReference>
<dbReference type="NCBIfam" id="TIGR02276">
    <property type="entry name" value="beta_rpt_yvtn"/>
    <property type="match status" value="9"/>
</dbReference>
<evidence type="ECO:0000313" key="4">
    <source>
        <dbReference type="EMBL" id="GAA3987055.1"/>
    </source>
</evidence>
<dbReference type="InterPro" id="IPR001680">
    <property type="entry name" value="WD40_rpt"/>
</dbReference>
<dbReference type="InterPro" id="IPR051200">
    <property type="entry name" value="Host-pathogen_enzymatic-act"/>
</dbReference>
<dbReference type="PANTHER" id="PTHR47197:SF3">
    <property type="entry name" value="DIHYDRO-HEME D1 DEHYDROGENASE"/>
    <property type="match status" value="1"/>
</dbReference>
<dbReference type="SUPFAM" id="SSF50974">
    <property type="entry name" value="Nitrous oxide reductase, N-terminal domain"/>
    <property type="match status" value="1"/>
</dbReference>
<dbReference type="InterPro" id="IPR011964">
    <property type="entry name" value="YVTN_b-propeller_repeat"/>
</dbReference>
<comment type="caution">
    <text evidence="4">The sequence shown here is derived from an EMBL/GenBank/DDBJ whole genome shotgun (WGS) entry which is preliminary data.</text>
</comment>
<dbReference type="SUPFAM" id="SSF51004">
    <property type="entry name" value="C-terminal (heme d1) domain of cytochrome cd1-nitrite reductase"/>
    <property type="match status" value="1"/>
</dbReference>
<dbReference type="Gene3D" id="2.130.10.10">
    <property type="entry name" value="YVTN repeat-like/Quinoprotein amine dehydrogenase"/>
    <property type="match status" value="5"/>
</dbReference>
<dbReference type="Gene3D" id="3.30.160.710">
    <property type="match status" value="1"/>
</dbReference>
<sequence>MNLLHMGRYILILSTLLLSFLSEGISQTFLARSSKFVATNAIDKVLGGALLNSYGEKMAGGITTAGPVTGNITACAGTASASPNIQQVTVSGTGLSADIKATAPTGFEVSLNPTSGYAGSVLLIQLGGIVTNKTVYVRSSATATGDITGALILSSTGVSDKNLLVNGIINGMSTVNKVADQTKINGEATNAVSFTGTAKYFTWTNDKPSIGLPASGTGDIASFTALNNSGAPVKANITVTPQSVGLAYIANYGTNNVSVINTATNKVITTIPVGANPYTVTASKDGNRIYVVNSISNNVSVISTLTNAVIATIGVGANPLGAIISEDGSRLYVINKSTNSVSFINTITTEVIKTMQLNAVPYNIAISKDGGTLFVTNYEANTVSVINIATETISDIAVNPGPFGIVSSPDGSKVYITNELDNKFSVIDVATKIAIASIPVGQTPYGIAVSPDGSRIYVSCAVENKIKVINAANNAIIASVDVGEYPYGISVSDDGSQLYSVNLNSSDVTVVNTATNSVATTTIVGHNPYSLGAFVAKSNGCNGNPVSFTITVTPVKSVITTGSISGNITACLGSASSSPNIQQFSVSGSALAADITAAAPAGFEISLAPAAGYANSVLITQSAGVISNKTVYVRSAATATGSISGNVVLSSAGAVNSLVAVNGTINQLPTVTQVPDQIKINGDLTDAVTFTGSGPIYTWVNDNPQIGLAATGTGNIASLKTINNTGSDITANITVIPQSVGYAYVANVRSSISVINSTTNEVVETIPAGFGSEPDQIAISADGSRAYVTNIGSNTISVINTLTNKIINYIPVGEGPTGIVISPDGKKLFVGITGDNTIVAIDLSTNKVSNVLDVGAKCHRLAITPDGSTLYAIKYSDRVIAIDIPSFFVTDEIVAGAGPNNLVISPDGKQLYVVSGASSDVSVINTATNKVTATIKTGVLSTDIAMSPDGSRLYVTNINDGTVSVINTALDAAHAVIDVIPVGYAPNVISISADGSKLYVTLTQTNDIKIISTQTNKVIGSGPTIDDGPLSIKFTPGVGCTGTPITFKITVKPNAGVPAIITTGTLTALTSTYSKASSTSTSFNVSGTSLTAGILVTPPNGFEVSTDNVNFSHTLTVGSAGTVAATIIYVRLAPATNAGTYSGDILLTSAGAVDVTVPTILSTVNRAVLTVSALDLHKNFGTNIYGAANAFSFTAEGLQNSEVIGSVTIAYGAGALASDPPAVYPQSVTVTDATGGTFYPDNYIITYLPGSLTVDPPPPPIFTLNYTLQAVSTVYGTPSGFTSFLVSGSQMQGSILITPPAGFEVSTDNITYNTTVQFGTAGFIPQTPVYVRLKATANVQTYSGNVVISSPGATNATEFIPNSVVTPAPLTVTALTVNKAYGDYLIGGPNFTTFTSVGLQNGETIGSISVTYAAGAAASDNAGTYTNSIVPNQATGDTFKANNYNINYVNADVVVNKAILTITALSYSRKYGEPNPALELNYSGFKNGDGASVLSTQPLVSTTATLLSPVGIYPIKVGGAVATNYDFNYVNGTLNIEPLSVAIIVPNAFSPNGDGQNDTWNISNIQNYPGNTVDVYNRYGERLYSSIGYGTPWDGRYNGIDLPFGTYYYIINPKNGSSVISGYVTIIR</sequence>
<dbReference type="EMBL" id="BAAAZC010000029">
    <property type="protein sequence ID" value="GAA3987055.1"/>
    <property type="molecule type" value="Genomic_DNA"/>
</dbReference>
<evidence type="ECO:0000256" key="1">
    <source>
        <dbReference type="ARBA" id="ARBA00022729"/>
    </source>
</evidence>
<evidence type="ECO:0000313" key="5">
    <source>
        <dbReference type="Proteomes" id="UP001500742"/>
    </source>
</evidence>
<keyword evidence="1" id="KW-0732">Signal</keyword>
<dbReference type="Proteomes" id="UP001500742">
    <property type="component" value="Unassembled WGS sequence"/>
</dbReference>
<dbReference type="PANTHER" id="PTHR47197">
    <property type="entry name" value="PROTEIN NIRF"/>
    <property type="match status" value="1"/>
</dbReference>
<proteinExistence type="predicted"/>
<dbReference type="Pfam" id="PF21783">
    <property type="entry name" value="YNCE"/>
    <property type="match status" value="2"/>
</dbReference>
<dbReference type="InterPro" id="IPR026341">
    <property type="entry name" value="T9SS_type_B"/>
</dbReference>
<evidence type="ECO:0000259" key="3">
    <source>
        <dbReference type="Pfam" id="PF21783"/>
    </source>
</evidence>